<dbReference type="RefSeq" id="WP_118325230.1">
    <property type="nucleotide sequence ID" value="NZ_QRYH01000010.1"/>
</dbReference>
<dbReference type="Pfam" id="PF16929">
    <property type="entry name" value="Asp2"/>
    <property type="match status" value="1"/>
</dbReference>
<evidence type="ECO:0000313" key="1">
    <source>
        <dbReference type="EMBL" id="RGU91437.1"/>
    </source>
</evidence>
<organism evidence="1 2">
    <name type="scientific">Holdemanella biformis</name>
    <dbReference type="NCBI Taxonomy" id="1735"/>
    <lineage>
        <taxon>Bacteria</taxon>
        <taxon>Bacillati</taxon>
        <taxon>Bacillota</taxon>
        <taxon>Erysipelotrichia</taxon>
        <taxon>Erysipelotrichales</taxon>
        <taxon>Erysipelotrichaceae</taxon>
        <taxon>Holdemanella</taxon>
    </lineage>
</organism>
<gene>
    <name evidence="1" type="primary">asp2</name>
    <name evidence="1" type="ORF">DWW32_06900</name>
</gene>
<dbReference type="GeneID" id="66579605"/>
<reference evidence="1 2" key="1">
    <citation type="submission" date="2018-08" db="EMBL/GenBank/DDBJ databases">
        <title>A genome reference for cultivated species of the human gut microbiota.</title>
        <authorList>
            <person name="Zou Y."/>
            <person name="Xue W."/>
            <person name="Luo G."/>
        </authorList>
    </citation>
    <scope>NUCLEOTIDE SEQUENCE [LARGE SCALE GENOMIC DNA]</scope>
    <source>
        <strain evidence="1 2">AF15-20</strain>
    </source>
</reference>
<dbReference type="Proteomes" id="UP000265489">
    <property type="component" value="Unassembled WGS sequence"/>
</dbReference>
<accession>A0A395WBK8</accession>
<protein>
    <submittedName>
        <fullName evidence="1">Accessory Sec system protein Asp2</fullName>
    </submittedName>
</protein>
<dbReference type="InterPro" id="IPR029058">
    <property type="entry name" value="AB_hydrolase_fold"/>
</dbReference>
<name>A0A395WBK8_9FIRM</name>
<sequence length="503" mass="57990">MNKISVLQVGNEDLSLQLHIPDNVTWNYVDDLEEATERGYDVCVLSRCVNKEEAYILLKKIRAYTLFLLDDVDVDKWTKWICTSRRAKVLDIQTLQKFIEEDIHLYFPNHYGEKFDSKSLSISQSFKGSVFWNGYSGVELEGDYGDDFYQIAYWRYNIPVFQDQTIDFWLEYEKDESVSIQLKIEQFQSGSISVLQNRWIYSEDDLKSIVHVTNNRMNGPVFISLLAKGKGKLKIVGLHDRYSRKEYGSFLPGGIRKVTSKREEVFMYFDPGDMKPPLNVYFSGYKTQEGFEGFYMMRNMGTPFLLISEARLEGGAFYLGDKEYENLIVSGIQDCLKQLGFDNSQLILSGLSMGTFGALYNGCKLRPHAILLGKPLASLGDIARNERISRPGGFPTSLDVLSKNCGDMSEQSMDVLNHRFWDLFDQTDWSQTKFIISYMLEDDYDMTAYNRLISHIDDVGVEVIGKGIHGRHNDDTYSIVAWFKNQYDDILKSDFNRGEPNEE</sequence>
<dbReference type="AlphaFoldDB" id="A0A395WBK8"/>
<evidence type="ECO:0000313" key="2">
    <source>
        <dbReference type="Proteomes" id="UP000265489"/>
    </source>
</evidence>
<dbReference type="GO" id="GO:0015031">
    <property type="term" value="P:protein transport"/>
    <property type="evidence" value="ECO:0007669"/>
    <property type="project" value="InterPro"/>
</dbReference>
<dbReference type="InterPro" id="IPR022267">
    <property type="entry name" value="Asp2"/>
</dbReference>
<comment type="caution">
    <text evidence="1">The sequence shown here is derived from an EMBL/GenBank/DDBJ whole genome shotgun (WGS) entry which is preliminary data.</text>
</comment>
<dbReference type="SUPFAM" id="SSF53474">
    <property type="entry name" value="alpha/beta-Hydrolases"/>
    <property type="match status" value="1"/>
</dbReference>
<proteinExistence type="predicted"/>
<dbReference type="EMBL" id="QRYQ01000011">
    <property type="protein sequence ID" value="RGU91437.1"/>
    <property type="molecule type" value="Genomic_DNA"/>
</dbReference>
<dbReference type="NCBIfam" id="TIGR03712">
    <property type="entry name" value="acc_sec_asp2"/>
    <property type="match status" value="1"/>
</dbReference>